<dbReference type="Gene3D" id="2.60.40.1730">
    <property type="entry name" value="tricorn interacting facor f3 domain"/>
    <property type="match status" value="1"/>
</dbReference>
<evidence type="ECO:0000313" key="2">
    <source>
        <dbReference type="Proteomes" id="UP001642540"/>
    </source>
</evidence>
<comment type="caution">
    <text evidence="1">The sequence shown here is derived from an EMBL/GenBank/DDBJ whole genome shotgun (WGS) entry which is preliminary data.</text>
</comment>
<dbReference type="SUPFAM" id="SSF63737">
    <property type="entry name" value="Leukotriene A4 hydrolase N-terminal domain"/>
    <property type="match status" value="1"/>
</dbReference>
<dbReference type="EMBL" id="CAXLJM020000164">
    <property type="protein sequence ID" value="CAL8147132.1"/>
    <property type="molecule type" value="Genomic_DNA"/>
</dbReference>
<reference evidence="1 2" key="1">
    <citation type="submission" date="2024-08" db="EMBL/GenBank/DDBJ databases">
        <authorList>
            <person name="Cucini C."/>
            <person name="Frati F."/>
        </authorList>
    </citation>
    <scope>NUCLEOTIDE SEQUENCE [LARGE SCALE GENOMIC DNA]</scope>
</reference>
<dbReference type="InterPro" id="IPR042097">
    <property type="entry name" value="Aminopeptidase_N-like_N_sf"/>
</dbReference>
<organism evidence="1 2">
    <name type="scientific">Orchesella dallaii</name>
    <dbReference type="NCBI Taxonomy" id="48710"/>
    <lineage>
        <taxon>Eukaryota</taxon>
        <taxon>Metazoa</taxon>
        <taxon>Ecdysozoa</taxon>
        <taxon>Arthropoda</taxon>
        <taxon>Hexapoda</taxon>
        <taxon>Collembola</taxon>
        <taxon>Entomobryomorpha</taxon>
        <taxon>Entomobryoidea</taxon>
        <taxon>Orchesellidae</taxon>
        <taxon>Orchesellinae</taxon>
        <taxon>Orchesella</taxon>
    </lineage>
</organism>
<evidence type="ECO:0000313" key="1">
    <source>
        <dbReference type="EMBL" id="CAL8147132.1"/>
    </source>
</evidence>
<accession>A0ABP1S8N9</accession>
<dbReference type="Proteomes" id="UP001642540">
    <property type="component" value="Unassembled WGS sequence"/>
</dbReference>
<sequence>MKTTKNAATFPCFGNELESTFNLTIIHESGFQSAANGALVNGTEDSQPEGWFVDTYAWTTEIQPELVSFVVFPNNFSSVESVFGKENKSVTIYALGEDINKVFQYTTNVSAEILAYYEDYFGTSARVPNQN</sequence>
<keyword evidence="2" id="KW-1185">Reference proteome</keyword>
<name>A0ABP1S8N9_9HEXA</name>
<gene>
    <name evidence="1" type="ORF">ODALV1_LOCUS31046</name>
</gene>
<protein>
    <submittedName>
        <fullName evidence="1">Uncharacterized protein</fullName>
    </submittedName>
</protein>
<proteinExistence type="predicted"/>